<evidence type="ECO:0000256" key="4">
    <source>
        <dbReference type="ARBA" id="ARBA00022490"/>
    </source>
</evidence>
<evidence type="ECO:0000256" key="10">
    <source>
        <dbReference type="RuleBase" id="RU003915"/>
    </source>
</evidence>
<evidence type="ECO:0000256" key="3">
    <source>
        <dbReference type="ARBA" id="ARBA00006577"/>
    </source>
</evidence>
<evidence type="ECO:0000256" key="6">
    <source>
        <dbReference type="ARBA" id="ARBA00023186"/>
    </source>
</evidence>
<protein>
    <recommendedName>
        <fullName evidence="10">Peptidyl-prolyl cis-trans isomerase</fullName>
        <ecNumber evidence="10">5.2.1.8</ecNumber>
    </recommendedName>
</protein>
<dbReference type="AlphaFoldDB" id="A0A1J4QIW7"/>
<evidence type="ECO:0000256" key="8">
    <source>
        <dbReference type="ARBA" id="ARBA00037071"/>
    </source>
</evidence>
<proteinExistence type="inferred from homology"/>
<dbReference type="EMBL" id="MDKE01000011">
    <property type="protein sequence ID" value="OIN12429.1"/>
    <property type="molecule type" value="Genomic_DNA"/>
</dbReference>
<dbReference type="OrthoDB" id="9808891at2"/>
<dbReference type="GO" id="GO:0003755">
    <property type="term" value="F:peptidyl-prolyl cis-trans isomerase activity"/>
    <property type="evidence" value="ECO:0007669"/>
    <property type="project" value="UniProtKB-UniRule"/>
</dbReference>
<evidence type="ECO:0000256" key="2">
    <source>
        <dbReference type="ARBA" id="ARBA00004496"/>
    </source>
</evidence>
<dbReference type="Proteomes" id="UP000243073">
    <property type="component" value="Unassembled WGS sequence"/>
</dbReference>
<dbReference type="Pfam" id="PF00254">
    <property type="entry name" value="FKBP_C"/>
    <property type="match status" value="1"/>
</dbReference>
<dbReference type="GO" id="GO:0042026">
    <property type="term" value="P:protein refolding"/>
    <property type="evidence" value="ECO:0007669"/>
    <property type="project" value="UniProtKB-ARBA"/>
</dbReference>
<organism evidence="12 13">
    <name type="scientific">Oceanisphaera psychrotolerans</name>
    <dbReference type="NCBI Taxonomy" id="1414654"/>
    <lineage>
        <taxon>Bacteria</taxon>
        <taxon>Pseudomonadati</taxon>
        <taxon>Pseudomonadota</taxon>
        <taxon>Gammaproteobacteria</taxon>
        <taxon>Aeromonadales</taxon>
        <taxon>Aeromonadaceae</taxon>
        <taxon>Oceanisphaera</taxon>
    </lineage>
</organism>
<evidence type="ECO:0000256" key="5">
    <source>
        <dbReference type="ARBA" id="ARBA00023110"/>
    </source>
</evidence>
<evidence type="ECO:0000313" key="13">
    <source>
        <dbReference type="Proteomes" id="UP000243073"/>
    </source>
</evidence>
<evidence type="ECO:0000256" key="9">
    <source>
        <dbReference type="PROSITE-ProRule" id="PRU00277"/>
    </source>
</evidence>
<dbReference type="EC" id="5.2.1.8" evidence="10"/>
<evidence type="ECO:0000256" key="1">
    <source>
        <dbReference type="ARBA" id="ARBA00000971"/>
    </source>
</evidence>
<evidence type="ECO:0000313" key="12">
    <source>
        <dbReference type="EMBL" id="OIN12429.1"/>
    </source>
</evidence>
<comment type="similarity">
    <text evidence="3 10">Belongs to the FKBP-type PPIase family.</text>
</comment>
<dbReference type="PROSITE" id="PS50059">
    <property type="entry name" value="FKBP_PPIASE"/>
    <property type="match status" value="1"/>
</dbReference>
<dbReference type="RefSeq" id="WP_071472203.1">
    <property type="nucleotide sequence ID" value="NZ_MDKE01000011.1"/>
</dbReference>
<name>A0A1J4QIW7_9GAMM</name>
<evidence type="ECO:0000256" key="7">
    <source>
        <dbReference type="ARBA" id="ARBA00023235"/>
    </source>
</evidence>
<dbReference type="PANTHER" id="PTHR47861:SF3">
    <property type="entry name" value="FKBP-TYPE PEPTIDYL-PROLYL CIS-TRANS ISOMERASE SLYD"/>
    <property type="match status" value="1"/>
</dbReference>
<dbReference type="PANTHER" id="PTHR47861">
    <property type="entry name" value="FKBP-TYPE PEPTIDYL-PROLYL CIS-TRANS ISOMERASE SLYD"/>
    <property type="match status" value="1"/>
</dbReference>
<dbReference type="Gene3D" id="3.10.50.40">
    <property type="match status" value="1"/>
</dbReference>
<feature type="domain" description="PPIase FKBP-type" evidence="11">
    <location>
        <begin position="6"/>
        <end position="80"/>
    </location>
</feature>
<reference evidence="12 13" key="1">
    <citation type="submission" date="2016-07" db="EMBL/GenBank/DDBJ databases">
        <title>Draft Genome Sequence of Oceanisphaera psychrotolerans, isolated from coastal sediment samples.</title>
        <authorList>
            <person name="Zhuo S."/>
            <person name="Ruan Z."/>
        </authorList>
    </citation>
    <scope>NUCLEOTIDE SEQUENCE [LARGE SCALE GENOMIC DNA]</scope>
    <source>
        <strain evidence="12 13">LAM-WHM-ZC</strain>
    </source>
</reference>
<keyword evidence="5 9" id="KW-0697">Rotamase</keyword>
<keyword evidence="6" id="KW-0143">Chaperone</keyword>
<keyword evidence="13" id="KW-1185">Reference proteome</keyword>
<comment type="function">
    <text evidence="8">Also involved in hydrogenase metallocenter assembly, probably by participating in the nickel insertion step. This function in hydrogenase biosynthesis requires chaperone activity and the presence of the metal-binding domain, but not PPIase activity.</text>
</comment>
<comment type="catalytic activity">
    <reaction evidence="1 9 10">
        <text>[protein]-peptidylproline (omega=180) = [protein]-peptidylproline (omega=0)</text>
        <dbReference type="Rhea" id="RHEA:16237"/>
        <dbReference type="Rhea" id="RHEA-COMP:10747"/>
        <dbReference type="Rhea" id="RHEA-COMP:10748"/>
        <dbReference type="ChEBI" id="CHEBI:83833"/>
        <dbReference type="ChEBI" id="CHEBI:83834"/>
        <dbReference type="EC" id="5.2.1.8"/>
    </reaction>
</comment>
<dbReference type="InterPro" id="IPR001179">
    <property type="entry name" value="PPIase_FKBP_dom"/>
</dbReference>
<evidence type="ECO:0000259" key="11">
    <source>
        <dbReference type="PROSITE" id="PS50059"/>
    </source>
</evidence>
<dbReference type="SUPFAM" id="SSF54534">
    <property type="entry name" value="FKBP-like"/>
    <property type="match status" value="1"/>
</dbReference>
<keyword evidence="7 9" id="KW-0413">Isomerase</keyword>
<comment type="subcellular location">
    <subcellularLocation>
        <location evidence="2">Cytoplasm</location>
    </subcellularLocation>
</comment>
<dbReference type="InterPro" id="IPR046357">
    <property type="entry name" value="PPIase_dom_sf"/>
</dbReference>
<comment type="caution">
    <text evidence="12">The sequence shown here is derived from an EMBL/GenBank/DDBJ whole genome shotgun (WGS) entry which is preliminary data.</text>
</comment>
<keyword evidence="4" id="KW-0963">Cytoplasm</keyword>
<gene>
    <name evidence="12" type="ORF">BFR47_01775</name>
</gene>
<dbReference type="STRING" id="1414654.BFR47_01775"/>
<accession>A0A1J4QIW7</accession>
<dbReference type="GO" id="GO:0005737">
    <property type="term" value="C:cytoplasm"/>
    <property type="evidence" value="ECO:0007669"/>
    <property type="project" value="UniProtKB-SubCell"/>
</dbReference>
<sequence length="160" mass="17473">MQVADNTVVQFNYTLKSEDGQVLDTNAGNTPLAYLHGHNGMMEGLEKALTGKEEGESFSVTLTPEEGYGERKDDMIQRVPVKHLQGAKKWKAGMMATVHTEQGERQVTVAKVGKFMADVDMNHPLAGLTLNFDLEVVSVRAATEEELAHGHAHGEGGHHH</sequence>